<dbReference type="EMBL" id="SEOL01000004">
    <property type="protein sequence ID" value="MBL0849004.1"/>
    <property type="molecule type" value="Genomic_DNA"/>
</dbReference>
<dbReference type="InterPro" id="IPR000523">
    <property type="entry name" value="Mg_chelatse_chII-like_cat_dom"/>
</dbReference>
<comment type="caution">
    <text evidence="3">The sequence shown here is derived from an EMBL/GenBank/DDBJ whole genome shotgun (WGS) entry which is preliminary data.</text>
</comment>
<dbReference type="PROSITE" id="PS00676">
    <property type="entry name" value="SIGMA54_INTERACT_2"/>
    <property type="match status" value="1"/>
</dbReference>
<dbReference type="Pfam" id="PF01078">
    <property type="entry name" value="Mg_chelatase"/>
    <property type="match status" value="1"/>
</dbReference>
<evidence type="ECO:0000313" key="3">
    <source>
        <dbReference type="EMBL" id="MBL0849004.1"/>
    </source>
</evidence>
<protein>
    <submittedName>
        <fullName evidence="3">ATP-binding protein</fullName>
    </submittedName>
</protein>
<keyword evidence="3" id="KW-0067">ATP-binding</keyword>
<reference evidence="3" key="1">
    <citation type="submission" date="2019-02" db="EMBL/GenBank/DDBJ databases">
        <title>A novel Candidatus Liberibacter species associated with the New Zealand native fuchsia psyllid, Ctenarytaina fuchsiae.</title>
        <authorList>
            <person name="Thompson S.M."/>
            <person name="Jorgensen N."/>
            <person name="David C."/>
            <person name="Bulman S.R."/>
            <person name="Smith G.R."/>
        </authorList>
    </citation>
    <scope>NUCLEOTIDE SEQUENCE</scope>
    <source>
        <strain evidence="3">Oxford</strain>
    </source>
</reference>
<dbReference type="CDD" id="cd00009">
    <property type="entry name" value="AAA"/>
    <property type="match status" value="1"/>
</dbReference>
<dbReference type="NCBIfam" id="TIGR00368">
    <property type="entry name" value="YifB family Mg chelatase-like AAA ATPase"/>
    <property type="match status" value="1"/>
</dbReference>
<comment type="similarity">
    <text evidence="1">Belongs to the Mg-chelatase subunits D/I family. ComM subfamily.</text>
</comment>
<dbReference type="SMART" id="SM00382">
    <property type="entry name" value="AAA"/>
    <property type="match status" value="1"/>
</dbReference>
<dbReference type="SUPFAM" id="SSF52540">
    <property type="entry name" value="P-loop containing nucleoside triphosphate hydrolases"/>
    <property type="match status" value="1"/>
</dbReference>
<name>A0A937AEN2_9HYPH</name>
<organism evidence="3 4">
    <name type="scientific">Candidatus Liberibacter ctenarytainae</name>
    <dbReference type="NCBI Taxonomy" id="2020335"/>
    <lineage>
        <taxon>Bacteria</taxon>
        <taxon>Pseudomonadati</taxon>
        <taxon>Pseudomonadota</taxon>
        <taxon>Alphaproteobacteria</taxon>
        <taxon>Hyphomicrobiales</taxon>
        <taxon>Rhizobiaceae</taxon>
        <taxon>Liberibacter</taxon>
    </lineage>
</organism>
<gene>
    <name evidence="3" type="ORF">EU981_02800</name>
</gene>
<dbReference type="Pfam" id="PF13541">
    <property type="entry name" value="ChlI"/>
    <property type="match status" value="1"/>
</dbReference>
<dbReference type="InterPro" id="IPR025158">
    <property type="entry name" value="Mg_chelat-rel_C"/>
</dbReference>
<dbReference type="InterPro" id="IPR003593">
    <property type="entry name" value="AAA+_ATPase"/>
</dbReference>
<sequence length="507" mass="55091">MISRISTIAFQGIKGIPVDVQVMVSPGRVGIQIVGLPDKAVIESRERIQAALYACGLALPNKRITINLAPADLPKEGSHFDLPIILALMASIQAIHGESLSCYLAVGEINLDGSLAAINGTLPAAICAQNLKKSLICPKACGPEAAWAADTLDIIAPANLLELKNHLNKKQLIARPLRSEYKKQDNLPNLSEIKGQKTIKRALEIAAAGRHNLLMIGPPGSGKSMLASCLPSILPPLSLEESLEVSMIYSISGKFMYESFCIQDRPFRTPHHSATTASLVGGGARALPGEASLAHNGILFLDELPEFSPHTLDALRQPLETGECIIARANRKVRYPARIQFIAAMNPCRCGMARKDHNICIRGPRCAIEYQSRISGPLLDRIDIHIEVPSVPTIDLFSHNQSECSTIVASRILLAQQKQQQRLKKLGASIAYNADCSPSIIEKIALLDSESNALLLQVAEKMLFSARGYHKILKISRTIADLDSSETIRKIHIAEAIAYRQFISANK</sequence>
<keyword evidence="3" id="KW-0547">Nucleotide-binding</keyword>
<dbReference type="SUPFAM" id="SSF54211">
    <property type="entry name" value="Ribosomal protein S5 domain 2-like"/>
    <property type="match status" value="1"/>
</dbReference>
<dbReference type="InterPro" id="IPR045006">
    <property type="entry name" value="CHLI-like"/>
</dbReference>
<feature type="domain" description="AAA+ ATPase" evidence="2">
    <location>
        <begin position="209"/>
        <end position="392"/>
    </location>
</feature>
<evidence type="ECO:0000259" key="2">
    <source>
        <dbReference type="SMART" id="SM00382"/>
    </source>
</evidence>
<dbReference type="InterPro" id="IPR020568">
    <property type="entry name" value="Ribosomal_Su5_D2-typ_SF"/>
</dbReference>
<dbReference type="Gene3D" id="3.30.230.10">
    <property type="match status" value="1"/>
</dbReference>
<proteinExistence type="inferred from homology"/>
<dbReference type="PANTHER" id="PTHR32039:SF7">
    <property type="entry name" value="COMPETENCE PROTEIN COMM"/>
    <property type="match status" value="1"/>
</dbReference>
<accession>A0A937AEN2</accession>
<dbReference type="Pfam" id="PF13335">
    <property type="entry name" value="Mg_chelatase_C"/>
    <property type="match status" value="1"/>
</dbReference>
<dbReference type="InterPro" id="IPR014721">
    <property type="entry name" value="Ribsml_uS5_D2-typ_fold_subgr"/>
</dbReference>
<dbReference type="InterPro" id="IPR025943">
    <property type="entry name" value="Sigma_54_int_dom_ATP-bd_2"/>
</dbReference>
<dbReference type="Proteomes" id="UP000736856">
    <property type="component" value="Unassembled WGS sequence"/>
</dbReference>
<dbReference type="Gene3D" id="3.40.50.300">
    <property type="entry name" value="P-loop containing nucleotide triphosphate hydrolases"/>
    <property type="match status" value="1"/>
</dbReference>
<dbReference type="PANTHER" id="PTHR32039">
    <property type="entry name" value="MAGNESIUM-CHELATASE SUBUNIT CHLI"/>
    <property type="match status" value="1"/>
</dbReference>
<dbReference type="AlphaFoldDB" id="A0A937AEN2"/>
<evidence type="ECO:0000256" key="1">
    <source>
        <dbReference type="ARBA" id="ARBA00006354"/>
    </source>
</evidence>
<dbReference type="GO" id="GO:0005524">
    <property type="term" value="F:ATP binding"/>
    <property type="evidence" value="ECO:0007669"/>
    <property type="project" value="UniProtKB-KW"/>
</dbReference>
<dbReference type="InterPro" id="IPR027417">
    <property type="entry name" value="P-loop_NTPase"/>
</dbReference>
<evidence type="ECO:0000313" key="4">
    <source>
        <dbReference type="Proteomes" id="UP000736856"/>
    </source>
</evidence>
<dbReference type="InterPro" id="IPR004482">
    <property type="entry name" value="Mg_chelat-rel"/>
</dbReference>